<feature type="region of interest" description="Disordered" evidence="1">
    <location>
        <begin position="975"/>
        <end position="1006"/>
    </location>
</feature>
<feature type="domain" description="Helitron helicase-like" evidence="2">
    <location>
        <begin position="533"/>
        <end position="714"/>
    </location>
</feature>
<sequence length="1125" mass="127128">MEEALASHTLPSAFELLHNFCQLPRRAKSTWKSLFQYISTLDPLLQQRIIAAAKVTPGKKRKQTTQSAEQLGAPPQKRAKPNDAGPPEVKAELSEDFLRVPSDAVIRECLSTALATLHLPKKPASSAREGMFATGFVQLPMARIPNKHLLQPTHPHPAHRLIEGALFDNTASRDSMNDICESCLHSLNRSERPKLSLSNNLWLGDVPFQLQILTLPEQLLVALYFPTAYITKIFPKNVTPVASNDAQLFSNEKLRGNVSTFRLPTSEIADMVAGLLVPKPSILLAALIGVTFVGLFRVRRKRVHDALMWLKQNNRLYEDVVISQERLLSLPEDAVPDEILDNVRFSDDIAAVGREHAGHVPQEDVDIDLLLGDEMEDINEPQTADILARGGDELAAEHYTDSEEERMHALNEALELEDPLDHDESEDEQSRGEQSGISDRAQSDTSTECPPMRQIFAHAVENMFPAETAQDYGIRKGSAFVNEYGRRDENHERFDGGPSNPNHLLGAFPILFPYGLGGFEVDRPVKISYEEQVKWALQHTSGRFRRHTSFIFQVFGVLWKRQVCRSAALHVDHDKFLSDYGEFMRLRPKDLLDASEEENHQVTISNPVLRLLRQHITTVRSKVVGTDENRVGIRAQIWGMTLKFNPPTIWTTINLSDTNDPIAQVLAGQEIDLDNFIAKAGPNASERARIISTDPFAAAEYFHLVVKLVLSEMIGVTVGAKDPRLPDYAERQQRTEERNAAVLQSHQCSLYYCLKNRSGKLICKRGHPWPTYDDDWVDSEGNWGPKRRSSFINPWNPPIFSVTRSNMDIKLLTNSWETKDIAFYITLYIAKKQVQAANASAILSTSKAFARRQGGSVLNKYYSENQQKNASTMRKYTCYLMGWGDRYISHTFVKIYWDSATAALRRAFPHLVHSAGGDGVKHSEGERVKLQMEDGKLVVQDQLSQYADRGDTLLHMNLYDFLLLTYHDGQVKARETEDNDAVPAVRRRGRPPSERHPYLESSERRGARVIRGPKQETALHIVGRWLPSRADSQQEYYSAQLLLLLKPWRKLSDLHNGHDCFVDARVAFEGSAPAEIHRLITNIEYYHECSSSAKRDAGLSTATRMVSQATRRYRPPTVTSPLHWQ</sequence>
<keyword evidence="5" id="KW-1185">Reference proteome</keyword>
<dbReference type="GeneID" id="59343169"/>
<evidence type="ECO:0000256" key="1">
    <source>
        <dbReference type="SAM" id="MobiDB-lite"/>
    </source>
</evidence>
<proteinExistence type="predicted"/>
<feature type="domain" description="DUF6570" evidence="3">
    <location>
        <begin position="190"/>
        <end position="327"/>
    </location>
</feature>
<keyword evidence="4" id="KW-0378">Hydrolase</keyword>
<accession>A0A8H6T331</accession>
<feature type="region of interest" description="Disordered" evidence="1">
    <location>
        <begin position="55"/>
        <end position="89"/>
    </location>
</feature>
<dbReference type="OrthoDB" id="3257061at2759"/>
<keyword evidence="4" id="KW-0547">Nucleotide-binding</keyword>
<protein>
    <submittedName>
        <fullName evidence="4">ATP-dependent DNA helicase</fullName>
    </submittedName>
</protein>
<organism evidence="4 5">
    <name type="scientific">Mycena indigotica</name>
    <dbReference type="NCBI Taxonomy" id="2126181"/>
    <lineage>
        <taxon>Eukaryota</taxon>
        <taxon>Fungi</taxon>
        <taxon>Dikarya</taxon>
        <taxon>Basidiomycota</taxon>
        <taxon>Agaricomycotina</taxon>
        <taxon>Agaricomycetes</taxon>
        <taxon>Agaricomycetidae</taxon>
        <taxon>Agaricales</taxon>
        <taxon>Marasmiineae</taxon>
        <taxon>Mycenaceae</taxon>
        <taxon>Mycena</taxon>
    </lineage>
</organism>
<comment type="caution">
    <text evidence="4">The sequence shown here is derived from an EMBL/GenBank/DDBJ whole genome shotgun (WGS) entry which is preliminary data.</text>
</comment>
<keyword evidence="4" id="KW-0067">ATP-binding</keyword>
<dbReference type="RefSeq" id="XP_037223538.1">
    <property type="nucleotide sequence ID" value="XM_037360653.1"/>
</dbReference>
<gene>
    <name evidence="4" type="ORF">MIND_00382100</name>
</gene>
<dbReference type="InterPro" id="IPR046700">
    <property type="entry name" value="DUF6570"/>
</dbReference>
<dbReference type="GO" id="GO:0004386">
    <property type="term" value="F:helicase activity"/>
    <property type="evidence" value="ECO:0007669"/>
    <property type="project" value="UniProtKB-KW"/>
</dbReference>
<feature type="compositionally biased region" description="Basic and acidic residues" evidence="1">
    <location>
        <begin position="991"/>
        <end position="1006"/>
    </location>
</feature>
<evidence type="ECO:0000259" key="2">
    <source>
        <dbReference type="Pfam" id="PF14214"/>
    </source>
</evidence>
<evidence type="ECO:0000259" key="3">
    <source>
        <dbReference type="Pfam" id="PF20209"/>
    </source>
</evidence>
<feature type="compositionally biased region" description="Acidic residues" evidence="1">
    <location>
        <begin position="417"/>
        <end position="427"/>
    </location>
</feature>
<dbReference type="InterPro" id="IPR025476">
    <property type="entry name" value="Helitron_helicase-like"/>
</dbReference>
<feature type="region of interest" description="Disordered" evidence="1">
    <location>
        <begin position="1106"/>
        <end position="1125"/>
    </location>
</feature>
<reference evidence="4" key="1">
    <citation type="submission" date="2020-05" db="EMBL/GenBank/DDBJ databases">
        <title>Mycena genomes resolve the evolution of fungal bioluminescence.</title>
        <authorList>
            <person name="Tsai I.J."/>
        </authorList>
    </citation>
    <scope>NUCLEOTIDE SEQUENCE</scope>
    <source>
        <strain evidence="4">171206Taipei</strain>
    </source>
</reference>
<dbReference type="Pfam" id="PF14214">
    <property type="entry name" value="Helitron_like_N"/>
    <property type="match status" value="1"/>
</dbReference>
<dbReference type="Proteomes" id="UP000636479">
    <property type="component" value="Unassembled WGS sequence"/>
</dbReference>
<evidence type="ECO:0000313" key="5">
    <source>
        <dbReference type="Proteomes" id="UP000636479"/>
    </source>
</evidence>
<evidence type="ECO:0000313" key="4">
    <source>
        <dbReference type="EMBL" id="KAF7310088.1"/>
    </source>
</evidence>
<dbReference type="EMBL" id="JACAZF010000003">
    <property type="protein sequence ID" value="KAF7310088.1"/>
    <property type="molecule type" value="Genomic_DNA"/>
</dbReference>
<feature type="region of interest" description="Disordered" evidence="1">
    <location>
        <begin position="417"/>
        <end position="448"/>
    </location>
</feature>
<keyword evidence="4" id="KW-0347">Helicase</keyword>
<name>A0A8H6T331_9AGAR</name>
<dbReference type="Pfam" id="PF20209">
    <property type="entry name" value="DUF6570"/>
    <property type="match status" value="1"/>
</dbReference>
<dbReference type="AlphaFoldDB" id="A0A8H6T331"/>